<accession>A0A382UNL5</accession>
<gene>
    <name evidence="1" type="ORF">METZ01_LOCUS388142</name>
</gene>
<protein>
    <submittedName>
        <fullName evidence="1">Uncharacterized protein</fullName>
    </submittedName>
</protein>
<feature type="non-terminal residue" evidence="1">
    <location>
        <position position="1"/>
    </location>
</feature>
<name>A0A382UNL5_9ZZZZ</name>
<dbReference type="EMBL" id="UINC01145261">
    <property type="protein sequence ID" value="SVD35288.1"/>
    <property type="molecule type" value="Genomic_DNA"/>
</dbReference>
<feature type="non-terminal residue" evidence="1">
    <location>
        <position position="32"/>
    </location>
</feature>
<proteinExistence type="predicted"/>
<reference evidence="1" key="1">
    <citation type="submission" date="2018-05" db="EMBL/GenBank/DDBJ databases">
        <authorList>
            <person name="Lanie J.A."/>
            <person name="Ng W.-L."/>
            <person name="Kazmierczak K.M."/>
            <person name="Andrzejewski T.M."/>
            <person name="Davidsen T.M."/>
            <person name="Wayne K.J."/>
            <person name="Tettelin H."/>
            <person name="Glass J.I."/>
            <person name="Rusch D."/>
            <person name="Podicherti R."/>
            <person name="Tsui H.-C.T."/>
            <person name="Winkler M.E."/>
        </authorList>
    </citation>
    <scope>NUCLEOTIDE SEQUENCE</scope>
</reference>
<evidence type="ECO:0000313" key="1">
    <source>
        <dbReference type="EMBL" id="SVD35288.1"/>
    </source>
</evidence>
<organism evidence="1">
    <name type="scientific">marine metagenome</name>
    <dbReference type="NCBI Taxonomy" id="408172"/>
    <lineage>
        <taxon>unclassified sequences</taxon>
        <taxon>metagenomes</taxon>
        <taxon>ecological metagenomes</taxon>
    </lineage>
</organism>
<sequence>VTGIVKDAELELAMVESVVVLQPDRRVKQAAG</sequence>
<dbReference type="AlphaFoldDB" id="A0A382UNL5"/>